<organism evidence="1 2">
    <name type="scientific">Oryza meyeriana var. granulata</name>
    <dbReference type="NCBI Taxonomy" id="110450"/>
    <lineage>
        <taxon>Eukaryota</taxon>
        <taxon>Viridiplantae</taxon>
        <taxon>Streptophyta</taxon>
        <taxon>Embryophyta</taxon>
        <taxon>Tracheophyta</taxon>
        <taxon>Spermatophyta</taxon>
        <taxon>Magnoliopsida</taxon>
        <taxon>Liliopsida</taxon>
        <taxon>Poales</taxon>
        <taxon>Poaceae</taxon>
        <taxon>BOP clade</taxon>
        <taxon>Oryzoideae</taxon>
        <taxon>Oryzeae</taxon>
        <taxon>Oryzinae</taxon>
        <taxon>Oryza</taxon>
        <taxon>Oryza meyeriana</taxon>
    </lineage>
</organism>
<gene>
    <name evidence="1" type="ORF">E2562_018659</name>
</gene>
<reference evidence="1 2" key="1">
    <citation type="submission" date="2019-11" db="EMBL/GenBank/DDBJ databases">
        <title>Whole genome sequence of Oryza granulata.</title>
        <authorList>
            <person name="Li W."/>
        </authorList>
    </citation>
    <scope>NUCLEOTIDE SEQUENCE [LARGE SCALE GENOMIC DNA]</scope>
    <source>
        <strain evidence="2">cv. Menghai</strain>
        <tissue evidence="1">Leaf</tissue>
    </source>
</reference>
<accession>A0A6G1BY96</accession>
<sequence>MPASKFERAEKKISPLIPKLSGEPLDAAAGVRNWTGAFGQLLGHCGEALGIASRRADAIESRLVSFGYVLPEVEASEDVEEDWDVQKLPGDPGN</sequence>
<protein>
    <submittedName>
        <fullName evidence="1">Uncharacterized protein</fullName>
    </submittedName>
</protein>
<dbReference type="EMBL" id="SPHZ02000011">
    <property type="protein sequence ID" value="KAF0892876.1"/>
    <property type="molecule type" value="Genomic_DNA"/>
</dbReference>
<dbReference type="OrthoDB" id="552789at2759"/>
<evidence type="ECO:0000313" key="2">
    <source>
        <dbReference type="Proteomes" id="UP000479710"/>
    </source>
</evidence>
<comment type="caution">
    <text evidence="1">The sequence shown here is derived from an EMBL/GenBank/DDBJ whole genome shotgun (WGS) entry which is preliminary data.</text>
</comment>
<proteinExistence type="predicted"/>
<name>A0A6G1BY96_9ORYZ</name>
<dbReference type="AlphaFoldDB" id="A0A6G1BY96"/>
<keyword evidence="2" id="KW-1185">Reference proteome</keyword>
<dbReference type="Proteomes" id="UP000479710">
    <property type="component" value="Unassembled WGS sequence"/>
</dbReference>
<evidence type="ECO:0000313" key="1">
    <source>
        <dbReference type="EMBL" id="KAF0892876.1"/>
    </source>
</evidence>